<dbReference type="InterPro" id="IPR003734">
    <property type="entry name" value="DUF155"/>
</dbReference>
<keyword evidence="5" id="KW-1185">Reference proteome</keyword>
<dbReference type="EMBL" id="KL363192">
    <property type="protein sequence ID" value="KFD56812.1"/>
    <property type="molecule type" value="Genomic_DNA"/>
</dbReference>
<dbReference type="InterPro" id="IPR051624">
    <property type="entry name" value="RMD1/Sad1-interacting"/>
</dbReference>
<evidence type="ECO:0000313" key="4">
    <source>
        <dbReference type="EMBL" id="KFD68158.1"/>
    </source>
</evidence>
<dbReference type="PANTHER" id="PTHR16255">
    <property type="entry name" value="REQUIRED FOR MEIOTIC NUCLEAR DIVISION PROTEIN 1 HOMOLOG"/>
    <property type="match status" value="1"/>
</dbReference>
<dbReference type="Proteomes" id="UP000030764">
    <property type="component" value="Unassembled WGS sequence"/>
</dbReference>
<dbReference type="AlphaFoldDB" id="A0A085NFB2"/>
<dbReference type="PANTHER" id="PTHR16255:SF1">
    <property type="entry name" value="REQUIRED FOR MEIOTIC NUCLEAR DIVISION PROTEIN 1 HOMOLOG"/>
    <property type="match status" value="1"/>
</dbReference>
<proteinExistence type="inferred from homology"/>
<dbReference type="GO" id="GO:0070131">
    <property type="term" value="P:positive regulation of mitochondrial translation"/>
    <property type="evidence" value="ECO:0007669"/>
    <property type="project" value="TreeGrafter"/>
</dbReference>
<feature type="domain" description="DUF155" evidence="2">
    <location>
        <begin position="116"/>
        <end position="292"/>
    </location>
</feature>
<evidence type="ECO:0000313" key="3">
    <source>
        <dbReference type="EMBL" id="KFD56812.1"/>
    </source>
</evidence>
<evidence type="ECO:0000259" key="2">
    <source>
        <dbReference type="Pfam" id="PF02582"/>
    </source>
</evidence>
<gene>
    <name evidence="3" type="ORF">M513_02489</name>
    <name evidence="4" type="ORF">M514_02489</name>
</gene>
<dbReference type="Proteomes" id="UP000030758">
    <property type="component" value="Unassembled WGS sequence"/>
</dbReference>
<accession>A0A085NFB2</accession>
<dbReference type="Pfam" id="PF02582">
    <property type="entry name" value="DUF155"/>
    <property type="match status" value="1"/>
</dbReference>
<sequence>MTSCFRRCPFAIYGSRQNIVARRFSEYKSSSSPEGTAVESVKRIRLSRRPSYLLPEISRIPKPNIWAYTTAESFNMKRLAGSVTADFGFTALPLNMELNNVLRLSPSQLGHPGEAFIFAEGAVVFWDLEESDRLDLLARLKPFEESPYETRIAESVVDNLSYIDSAMPRSEFRCELLLLRLPATEAERSLDKYAVSNAMTYSVKLSVWETLLSEFVDALESVVEQLKLGHISLSKSEVLRRAGALFMLRHRINLDSDLLDTPDFYWDKEELEKLYSDAFSLFNIGKRIKVLNMRLTYCMELLQLLDGNIAHRHSIRLELMIVLLILVEVLFELMHFLESRGVSV</sequence>
<comment type="similarity">
    <text evidence="1">Belongs to the RMD1/sif2 family.</text>
</comment>
<reference evidence="4 5" key="1">
    <citation type="journal article" date="2014" name="Nat. Genet.">
        <title>Genome and transcriptome of the porcine whipworm Trichuris suis.</title>
        <authorList>
            <person name="Jex A.R."/>
            <person name="Nejsum P."/>
            <person name="Schwarz E.M."/>
            <person name="Hu L."/>
            <person name="Young N.D."/>
            <person name="Hall R.S."/>
            <person name="Korhonen P.K."/>
            <person name="Liao S."/>
            <person name="Thamsborg S."/>
            <person name="Xia J."/>
            <person name="Xu P."/>
            <person name="Wang S."/>
            <person name="Scheerlinck J.P."/>
            <person name="Hofmann A."/>
            <person name="Sternberg P.W."/>
            <person name="Wang J."/>
            <person name="Gasser R.B."/>
        </authorList>
    </citation>
    <scope>NUCLEOTIDE SEQUENCE [LARGE SCALE GENOMIC DNA]</scope>
    <source>
        <strain evidence="4">DCEP-RM93F</strain>
        <strain evidence="3">DCEP-RM93M</strain>
    </source>
</reference>
<evidence type="ECO:0000256" key="1">
    <source>
        <dbReference type="ARBA" id="ARBA00008306"/>
    </source>
</evidence>
<name>A0A085NFB2_9BILA</name>
<protein>
    <recommendedName>
        <fullName evidence="2">DUF155 domain-containing protein</fullName>
    </recommendedName>
</protein>
<evidence type="ECO:0000313" key="5">
    <source>
        <dbReference type="Proteomes" id="UP000030764"/>
    </source>
</evidence>
<dbReference type="EMBL" id="KL367507">
    <property type="protein sequence ID" value="KFD68158.1"/>
    <property type="molecule type" value="Genomic_DNA"/>
</dbReference>
<organism evidence="4">
    <name type="scientific">Trichuris suis</name>
    <name type="common">pig whipworm</name>
    <dbReference type="NCBI Taxonomy" id="68888"/>
    <lineage>
        <taxon>Eukaryota</taxon>
        <taxon>Metazoa</taxon>
        <taxon>Ecdysozoa</taxon>
        <taxon>Nematoda</taxon>
        <taxon>Enoplea</taxon>
        <taxon>Dorylaimia</taxon>
        <taxon>Trichinellida</taxon>
        <taxon>Trichuridae</taxon>
        <taxon>Trichuris</taxon>
    </lineage>
</organism>
<dbReference type="GO" id="GO:0005739">
    <property type="term" value="C:mitochondrion"/>
    <property type="evidence" value="ECO:0007669"/>
    <property type="project" value="UniProtKB-ARBA"/>
</dbReference>